<feature type="transmembrane region" description="Helical" evidence="7">
    <location>
        <begin position="54"/>
        <end position="70"/>
    </location>
</feature>
<comment type="similarity">
    <text evidence="7">Belongs to the binding-protein-dependent transport system permease family.</text>
</comment>
<dbReference type="SUPFAM" id="SSF161098">
    <property type="entry name" value="MetI-like"/>
    <property type="match status" value="1"/>
</dbReference>
<feature type="transmembrane region" description="Helical" evidence="7">
    <location>
        <begin position="91"/>
        <end position="110"/>
    </location>
</feature>
<feature type="domain" description="ABC transmembrane type-1" evidence="9">
    <location>
        <begin position="168"/>
        <end position="350"/>
    </location>
</feature>
<evidence type="ECO:0000256" key="4">
    <source>
        <dbReference type="ARBA" id="ARBA00022692"/>
    </source>
</evidence>
<evidence type="ECO:0000256" key="5">
    <source>
        <dbReference type="ARBA" id="ARBA00022989"/>
    </source>
</evidence>
<feature type="transmembrane region" description="Helical" evidence="7">
    <location>
        <begin position="279"/>
        <end position="312"/>
    </location>
</feature>
<evidence type="ECO:0000256" key="1">
    <source>
        <dbReference type="ARBA" id="ARBA00004651"/>
    </source>
</evidence>
<evidence type="ECO:0000256" key="3">
    <source>
        <dbReference type="ARBA" id="ARBA00022475"/>
    </source>
</evidence>
<reference evidence="11" key="1">
    <citation type="journal article" date="2019" name="Int. J. Syst. Evol. Microbiol.">
        <title>The Global Catalogue of Microorganisms (GCM) 10K type strain sequencing project: providing services to taxonomists for standard genome sequencing and annotation.</title>
        <authorList>
            <consortium name="The Broad Institute Genomics Platform"/>
            <consortium name="The Broad Institute Genome Sequencing Center for Infectious Disease"/>
            <person name="Wu L."/>
            <person name="Ma J."/>
        </authorList>
    </citation>
    <scope>NUCLEOTIDE SEQUENCE [LARGE SCALE GENOMIC DNA]</scope>
    <source>
        <strain evidence="11">CGMCC 1.15643</strain>
    </source>
</reference>
<feature type="transmembrane region" description="Helical" evidence="7">
    <location>
        <begin position="332"/>
        <end position="353"/>
    </location>
</feature>
<feature type="transmembrane region" description="Helical" evidence="7">
    <location>
        <begin position="207"/>
        <end position="227"/>
    </location>
</feature>
<proteinExistence type="inferred from homology"/>
<evidence type="ECO:0000256" key="8">
    <source>
        <dbReference type="SAM" id="MobiDB-lite"/>
    </source>
</evidence>
<name>A0ABW0EY27_9HYPH</name>
<dbReference type="PANTHER" id="PTHR30151">
    <property type="entry name" value="ALKANE SULFONATE ABC TRANSPORTER-RELATED, MEMBRANE SUBUNIT"/>
    <property type="match status" value="1"/>
</dbReference>
<keyword evidence="4 7" id="KW-0812">Transmembrane</keyword>
<dbReference type="PROSITE" id="PS50928">
    <property type="entry name" value="ABC_TM1"/>
    <property type="match status" value="1"/>
</dbReference>
<feature type="region of interest" description="Disordered" evidence="8">
    <location>
        <begin position="1"/>
        <end position="23"/>
    </location>
</feature>
<organism evidence="10 11">
    <name type="scientific">Bosea minatitlanensis</name>
    <dbReference type="NCBI Taxonomy" id="128782"/>
    <lineage>
        <taxon>Bacteria</taxon>
        <taxon>Pseudomonadati</taxon>
        <taxon>Pseudomonadota</taxon>
        <taxon>Alphaproteobacteria</taxon>
        <taxon>Hyphomicrobiales</taxon>
        <taxon>Boseaceae</taxon>
        <taxon>Bosea</taxon>
    </lineage>
</organism>
<evidence type="ECO:0000313" key="10">
    <source>
        <dbReference type="EMBL" id="MFC5291378.1"/>
    </source>
</evidence>
<dbReference type="InterPro" id="IPR000515">
    <property type="entry name" value="MetI-like"/>
</dbReference>
<protein>
    <submittedName>
        <fullName evidence="10">ABC transporter permease</fullName>
    </submittedName>
</protein>
<dbReference type="RefSeq" id="WP_260349433.1">
    <property type="nucleotide sequence ID" value="NZ_JAOAOS010000015.1"/>
</dbReference>
<comment type="subcellular location">
    <subcellularLocation>
        <location evidence="1 7">Cell membrane</location>
        <topology evidence="1 7">Multi-pass membrane protein</topology>
    </subcellularLocation>
</comment>
<dbReference type="Proteomes" id="UP001595976">
    <property type="component" value="Unassembled WGS sequence"/>
</dbReference>
<evidence type="ECO:0000256" key="6">
    <source>
        <dbReference type="ARBA" id="ARBA00023136"/>
    </source>
</evidence>
<evidence type="ECO:0000256" key="2">
    <source>
        <dbReference type="ARBA" id="ARBA00022448"/>
    </source>
</evidence>
<gene>
    <name evidence="10" type="ORF">ACFPK2_00055</name>
</gene>
<keyword evidence="2 7" id="KW-0813">Transport</keyword>
<keyword evidence="6 7" id="KW-0472">Membrane</keyword>
<feature type="transmembrane region" description="Helical" evidence="7">
    <location>
        <begin position="175"/>
        <end position="195"/>
    </location>
</feature>
<keyword evidence="5 7" id="KW-1133">Transmembrane helix</keyword>
<evidence type="ECO:0000256" key="7">
    <source>
        <dbReference type="RuleBase" id="RU363032"/>
    </source>
</evidence>
<evidence type="ECO:0000259" key="9">
    <source>
        <dbReference type="PROSITE" id="PS50928"/>
    </source>
</evidence>
<accession>A0ABW0EY27</accession>
<dbReference type="Pfam" id="PF00528">
    <property type="entry name" value="BPD_transp_1"/>
    <property type="match status" value="1"/>
</dbReference>
<evidence type="ECO:0000313" key="11">
    <source>
        <dbReference type="Proteomes" id="UP001595976"/>
    </source>
</evidence>
<keyword evidence="11" id="KW-1185">Reference proteome</keyword>
<comment type="caution">
    <text evidence="10">The sequence shown here is derived from an EMBL/GenBank/DDBJ whole genome shotgun (WGS) entry which is preliminary data.</text>
</comment>
<dbReference type="CDD" id="cd06261">
    <property type="entry name" value="TM_PBP2"/>
    <property type="match status" value="1"/>
</dbReference>
<dbReference type="EMBL" id="JBHSLI010000001">
    <property type="protein sequence ID" value="MFC5291378.1"/>
    <property type="molecule type" value="Genomic_DNA"/>
</dbReference>
<feature type="transmembrane region" description="Helical" evidence="7">
    <location>
        <begin position="233"/>
        <end position="258"/>
    </location>
</feature>
<dbReference type="Gene3D" id="1.10.3720.10">
    <property type="entry name" value="MetI-like"/>
    <property type="match status" value="1"/>
</dbReference>
<sequence>MTSATTDGPAPAGHREAPRRGRASGGDLRAGLLFLAAGAALNAALAAAGLWSDFAWPAIGASFVLLVLACERIGRLVPVKGRAAYERTLALGFPLLVLVLWELAADSGFINPTWFPPPSRIGAALWDLSTRYDRFSGTTLLGRPWLMPEAFSKEGWAGIWALVAESHVFATVARVLVGFVLGAIPGVLLGVVMGLNQTVRLMLDTTLSAIYVLPKIAIFPIVMLMFADPFGEAPKILVVGLSVFILMAINTMAAVRGIDRVYLMAGRNYGARGWSMLRHVILPGALPVIFSGLRIALGTAMIVIISVEFVRAKQGVGYMTFYYWEVLNPEKMYAGLVVVMILGVLLTYALQWLQRRLMPWQK</sequence>
<keyword evidence="3" id="KW-1003">Cell membrane</keyword>
<dbReference type="InterPro" id="IPR035906">
    <property type="entry name" value="MetI-like_sf"/>
</dbReference>
<feature type="transmembrane region" description="Helical" evidence="7">
    <location>
        <begin position="28"/>
        <end position="48"/>
    </location>
</feature>
<dbReference type="PANTHER" id="PTHR30151:SF25">
    <property type="entry name" value="TAURINE TRANSPORT SYSTEM PERMEASE PROTEIN TAUC"/>
    <property type="match status" value="1"/>
</dbReference>